<dbReference type="CDD" id="cd00211">
    <property type="entry name" value="PTS_IIA_fru"/>
    <property type="match status" value="1"/>
</dbReference>
<feature type="domain" description="PTS EIIA type-2" evidence="1">
    <location>
        <begin position="6"/>
        <end position="153"/>
    </location>
</feature>
<dbReference type="InterPro" id="IPR016152">
    <property type="entry name" value="PTrfase/Anion_transptr"/>
</dbReference>
<proteinExistence type="predicted"/>
<sequence>MYKKEEVFKRELIWLDKSFQSQDQLFSEVSEKLYKEGYVKSDFYEALKKREKVYPTGLMTEKYGVAIPHTDAEYINEACIVFIRLSSPIVFEHMGEPEKKVKAHFVFVLGVKDPKKQVGVLSTLVQMITDKELMKKLDKMKSIIDIERLLNSFFDEPVQEVSNG</sequence>
<dbReference type="AlphaFoldDB" id="A0A410QBZ5"/>
<protein>
    <submittedName>
        <fullName evidence="2">PTS sugar transporter subunit IIA</fullName>
    </submittedName>
</protein>
<dbReference type="PANTHER" id="PTHR47738:SF3">
    <property type="entry name" value="PHOSPHOTRANSFERASE SYSTEM MANNITOL_FRUCTOSE-SPECIFIC IIA DOMAIN CONTAINING PROTEIN"/>
    <property type="match status" value="1"/>
</dbReference>
<dbReference type="EMBL" id="CP035282">
    <property type="protein sequence ID" value="QAT61501.1"/>
    <property type="molecule type" value="Genomic_DNA"/>
</dbReference>
<dbReference type="PROSITE" id="PS51094">
    <property type="entry name" value="PTS_EIIA_TYPE_2"/>
    <property type="match status" value="1"/>
</dbReference>
<keyword evidence="2" id="KW-0813">Transport</keyword>
<keyword evidence="2" id="KW-0762">Sugar transport</keyword>
<dbReference type="PANTHER" id="PTHR47738">
    <property type="entry name" value="PTS SYSTEM FRUCTOSE-LIKE EIIA COMPONENT-RELATED"/>
    <property type="match status" value="1"/>
</dbReference>
<evidence type="ECO:0000259" key="1">
    <source>
        <dbReference type="PROSITE" id="PS51094"/>
    </source>
</evidence>
<dbReference type="SUPFAM" id="SSF55804">
    <property type="entry name" value="Phoshotransferase/anion transport protein"/>
    <property type="match status" value="1"/>
</dbReference>
<dbReference type="Proteomes" id="UP000287969">
    <property type="component" value="Chromosome"/>
</dbReference>
<dbReference type="InterPro" id="IPR051541">
    <property type="entry name" value="PTS_SugarTrans_NitroReg"/>
</dbReference>
<keyword evidence="3" id="KW-1185">Reference proteome</keyword>
<dbReference type="OrthoDB" id="370976at2"/>
<organism evidence="2 3">
    <name type="scientific">Acidilutibacter cellobiosedens</name>
    <dbReference type="NCBI Taxonomy" id="2507161"/>
    <lineage>
        <taxon>Bacteria</taxon>
        <taxon>Bacillati</taxon>
        <taxon>Bacillota</taxon>
        <taxon>Tissierellia</taxon>
        <taxon>Tissierellales</taxon>
        <taxon>Acidilutibacteraceae</taxon>
        <taxon>Acidilutibacter</taxon>
    </lineage>
</organism>
<dbReference type="KEGG" id="spoa:EQM13_07875"/>
<dbReference type="Gene3D" id="3.40.930.10">
    <property type="entry name" value="Mannitol-specific EII, Chain A"/>
    <property type="match status" value="1"/>
</dbReference>
<dbReference type="RefSeq" id="WP_071138875.1">
    <property type="nucleotide sequence ID" value="NZ_CP035282.1"/>
</dbReference>
<evidence type="ECO:0000313" key="3">
    <source>
        <dbReference type="Proteomes" id="UP000287969"/>
    </source>
</evidence>
<dbReference type="InterPro" id="IPR002178">
    <property type="entry name" value="PTS_EIIA_type-2_dom"/>
</dbReference>
<dbReference type="Pfam" id="PF00359">
    <property type="entry name" value="PTS_EIIA_2"/>
    <property type="match status" value="1"/>
</dbReference>
<gene>
    <name evidence="2" type="ORF">EQM13_07875</name>
</gene>
<reference evidence="3" key="1">
    <citation type="submission" date="2019-01" db="EMBL/GenBank/DDBJ databases">
        <title>Draft genomes of a novel of Sporanaerobacter strains.</title>
        <authorList>
            <person name="Ma S."/>
        </authorList>
    </citation>
    <scope>NUCLEOTIDE SEQUENCE [LARGE SCALE GENOMIC DNA]</scope>
    <source>
        <strain evidence="3">NJN-17</strain>
    </source>
</reference>
<name>A0A410QBZ5_9FIRM</name>
<evidence type="ECO:0000313" key="2">
    <source>
        <dbReference type="EMBL" id="QAT61501.1"/>
    </source>
</evidence>
<accession>A0A410QBZ5</accession>